<keyword evidence="1" id="KW-0812">Transmembrane</keyword>
<proteinExistence type="predicted"/>
<dbReference type="EMBL" id="QGGR01000019">
    <property type="protein sequence ID" value="PWK40440.1"/>
    <property type="molecule type" value="Genomic_DNA"/>
</dbReference>
<organism evidence="2 3">
    <name type="scientific">Actinoplanes xinjiangensis</name>
    <dbReference type="NCBI Taxonomy" id="512350"/>
    <lineage>
        <taxon>Bacteria</taxon>
        <taxon>Bacillati</taxon>
        <taxon>Actinomycetota</taxon>
        <taxon>Actinomycetes</taxon>
        <taxon>Micromonosporales</taxon>
        <taxon>Micromonosporaceae</taxon>
        <taxon>Actinoplanes</taxon>
    </lineage>
</organism>
<dbReference type="OrthoDB" id="3298864at2"/>
<dbReference type="RefSeq" id="WP_146246541.1">
    <property type="nucleotide sequence ID" value="NZ_BONA01000072.1"/>
</dbReference>
<keyword evidence="1" id="KW-0472">Membrane</keyword>
<evidence type="ECO:0000313" key="3">
    <source>
        <dbReference type="Proteomes" id="UP000245697"/>
    </source>
</evidence>
<sequence length="143" mass="14410">MNVAASALTGSLTRWVLLVCTLVGLAAMHTIGHTDPSGGTHAAAVSSTAVTMPVVTETVSAIRAAVPCPDGHCDGHGAMGVFSICMAVLQGLAVAVLLALMLLTMLGGLGRLHARERAATGVPRAPPVRRAGLTIAAISVLRI</sequence>
<evidence type="ECO:0000256" key="1">
    <source>
        <dbReference type="SAM" id="Phobius"/>
    </source>
</evidence>
<dbReference type="Pfam" id="PF19650">
    <property type="entry name" value="DUF6153"/>
    <property type="match status" value="1"/>
</dbReference>
<feature type="transmembrane region" description="Helical" evidence="1">
    <location>
        <begin position="81"/>
        <end position="107"/>
    </location>
</feature>
<accession>A0A316F4Q2</accession>
<feature type="transmembrane region" description="Helical" evidence="1">
    <location>
        <begin position="12"/>
        <end position="31"/>
    </location>
</feature>
<gene>
    <name evidence="2" type="ORF">BC793_11925</name>
</gene>
<evidence type="ECO:0000313" key="2">
    <source>
        <dbReference type="EMBL" id="PWK40440.1"/>
    </source>
</evidence>
<comment type="caution">
    <text evidence="2">The sequence shown here is derived from an EMBL/GenBank/DDBJ whole genome shotgun (WGS) entry which is preliminary data.</text>
</comment>
<name>A0A316F4Q2_9ACTN</name>
<dbReference type="InterPro" id="IPR046151">
    <property type="entry name" value="DUF6153"/>
</dbReference>
<keyword evidence="3" id="KW-1185">Reference proteome</keyword>
<keyword evidence="1" id="KW-1133">Transmembrane helix</keyword>
<dbReference type="AlphaFoldDB" id="A0A316F4Q2"/>
<reference evidence="2 3" key="1">
    <citation type="submission" date="2018-05" db="EMBL/GenBank/DDBJ databases">
        <title>Genomic Encyclopedia of Archaeal and Bacterial Type Strains, Phase II (KMG-II): from individual species to whole genera.</title>
        <authorList>
            <person name="Goeker M."/>
        </authorList>
    </citation>
    <scope>NUCLEOTIDE SEQUENCE [LARGE SCALE GENOMIC DNA]</scope>
    <source>
        <strain evidence="2 3">DSM 45184</strain>
    </source>
</reference>
<dbReference type="Proteomes" id="UP000245697">
    <property type="component" value="Unassembled WGS sequence"/>
</dbReference>
<protein>
    <submittedName>
        <fullName evidence="2">Uncharacterized protein</fullName>
    </submittedName>
</protein>